<keyword evidence="1" id="KW-1133">Transmembrane helix</keyword>
<keyword evidence="1" id="KW-0472">Membrane</keyword>
<sequence length="550" mass="58466">MRLGRKGADTGQRPLTWRADQLEEALAVGGSELDPEPVAAATDLVDKVRQRWAIKGGRTVVALAGATGSGKSSLFNALVGEEVSTIGARRPTTATATAAVWGPEPAEELLEWLGIHRRHQVRTGAPAGTADPLDGLVLIDLPDFDSREVAHRVEADRVLGRADVFVWVTDPQKYADARLHEDYLRPLQDHEAVMLVVLNQVDRIPSPEAVEQLKADLARLVAADGAGEFEVIGTSARLQQGLDDLRGEIGEVVGARTAAEQRLVGDLRGTARELRAGVADTEPARGKDEDAALVDALKRSAGVPVVLEAVRKDYLRQAGSRAGWPFTRWIGALRPDPLRRLRLGDDRAGGAGISPSDVRTVLGRSSLPAPSPAARSGVALATRRVGEAAGASLPPRWAEAVAQAATPGDGALADALDQAVMGTPLRARNPAWWSVLGFLQLLLAACAVVGLLWLALLAVLGWLQVPMEAPTWGPVPIPLLLLGGGLVLGLVLAALAKVLARSGARHRRAVVDGRLTEAVRGVATEHVRRPVEAVLERHRRTRQHLDAVLS</sequence>
<dbReference type="GO" id="GO:0000028">
    <property type="term" value="P:ribosomal small subunit assembly"/>
    <property type="evidence" value="ECO:0007669"/>
    <property type="project" value="TreeGrafter"/>
</dbReference>
<dbReference type="SUPFAM" id="SSF52540">
    <property type="entry name" value="P-loop containing nucleoside triphosphate hydrolases"/>
    <property type="match status" value="1"/>
</dbReference>
<dbReference type="InterPro" id="IPR027417">
    <property type="entry name" value="P-loop_NTPase"/>
</dbReference>
<dbReference type="InterPro" id="IPR005662">
    <property type="entry name" value="GTPase_Era-like"/>
</dbReference>
<feature type="transmembrane region" description="Helical" evidence="1">
    <location>
        <begin position="475"/>
        <end position="499"/>
    </location>
</feature>
<dbReference type="GO" id="GO:0019843">
    <property type="term" value="F:rRNA binding"/>
    <property type="evidence" value="ECO:0007669"/>
    <property type="project" value="TreeGrafter"/>
</dbReference>
<dbReference type="GO" id="GO:0005829">
    <property type="term" value="C:cytosol"/>
    <property type="evidence" value="ECO:0007669"/>
    <property type="project" value="TreeGrafter"/>
</dbReference>
<accession>A0A542YUG6</accession>
<dbReference type="GO" id="GO:0005525">
    <property type="term" value="F:GTP binding"/>
    <property type="evidence" value="ECO:0007669"/>
    <property type="project" value="InterPro"/>
</dbReference>
<evidence type="ECO:0000259" key="2">
    <source>
        <dbReference type="Pfam" id="PF01926"/>
    </source>
</evidence>
<dbReference type="Gene3D" id="3.40.50.300">
    <property type="entry name" value="P-loop containing nucleotide triphosphate hydrolases"/>
    <property type="match status" value="1"/>
</dbReference>
<proteinExistence type="predicted"/>
<feature type="transmembrane region" description="Helical" evidence="1">
    <location>
        <begin position="431"/>
        <end position="463"/>
    </location>
</feature>
<dbReference type="InterPro" id="IPR006073">
    <property type="entry name" value="GTP-bd"/>
</dbReference>
<dbReference type="Proteomes" id="UP000319516">
    <property type="component" value="Unassembled WGS sequence"/>
</dbReference>
<protein>
    <submittedName>
        <fullName evidence="3">50S ribosome-binding GTPase</fullName>
    </submittedName>
</protein>
<dbReference type="GO" id="GO:0043024">
    <property type="term" value="F:ribosomal small subunit binding"/>
    <property type="evidence" value="ECO:0007669"/>
    <property type="project" value="TreeGrafter"/>
</dbReference>
<keyword evidence="1" id="KW-0812">Transmembrane</keyword>
<dbReference type="RefSeq" id="WP_141785682.1">
    <property type="nucleotide sequence ID" value="NZ_BAAAIK010000001.1"/>
</dbReference>
<evidence type="ECO:0000313" key="4">
    <source>
        <dbReference type="Proteomes" id="UP000319516"/>
    </source>
</evidence>
<reference evidence="3 4" key="1">
    <citation type="submission" date="2019-06" db="EMBL/GenBank/DDBJ databases">
        <title>Sequencing the genomes of 1000 actinobacteria strains.</title>
        <authorList>
            <person name="Klenk H.-P."/>
        </authorList>
    </citation>
    <scope>NUCLEOTIDE SEQUENCE [LARGE SCALE GENOMIC DNA]</scope>
    <source>
        <strain evidence="3 4">DSM 12335</strain>
    </source>
</reference>
<dbReference type="PANTHER" id="PTHR42698:SF1">
    <property type="entry name" value="GTPASE ERA, MITOCHONDRIAL"/>
    <property type="match status" value="1"/>
</dbReference>
<dbReference type="PANTHER" id="PTHR42698">
    <property type="entry name" value="GTPASE ERA"/>
    <property type="match status" value="1"/>
</dbReference>
<dbReference type="OrthoDB" id="974105at2"/>
<evidence type="ECO:0000313" key="3">
    <source>
        <dbReference type="EMBL" id="TQL51721.1"/>
    </source>
</evidence>
<feature type="domain" description="G" evidence="2">
    <location>
        <begin position="61"/>
        <end position="199"/>
    </location>
</feature>
<name>A0A542YUG6_9MICO</name>
<comment type="caution">
    <text evidence="3">The sequence shown here is derived from an EMBL/GenBank/DDBJ whole genome shotgun (WGS) entry which is preliminary data.</text>
</comment>
<dbReference type="Pfam" id="PF01926">
    <property type="entry name" value="MMR_HSR1"/>
    <property type="match status" value="1"/>
</dbReference>
<keyword evidence="4" id="KW-1185">Reference proteome</keyword>
<gene>
    <name evidence="3" type="ORF">FB467_2875</name>
</gene>
<dbReference type="EMBL" id="VFOP01000001">
    <property type="protein sequence ID" value="TQL51721.1"/>
    <property type="molecule type" value="Genomic_DNA"/>
</dbReference>
<dbReference type="AlphaFoldDB" id="A0A542YUG6"/>
<evidence type="ECO:0000256" key="1">
    <source>
        <dbReference type="SAM" id="Phobius"/>
    </source>
</evidence>
<organism evidence="3 4">
    <name type="scientific">Ornithinicoccus hortensis</name>
    <dbReference type="NCBI Taxonomy" id="82346"/>
    <lineage>
        <taxon>Bacteria</taxon>
        <taxon>Bacillati</taxon>
        <taxon>Actinomycetota</taxon>
        <taxon>Actinomycetes</taxon>
        <taxon>Micrococcales</taxon>
        <taxon>Intrasporangiaceae</taxon>
        <taxon>Ornithinicoccus</taxon>
    </lineage>
</organism>